<protein>
    <submittedName>
        <fullName evidence="2">Uncharacterized protein</fullName>
    </submittedName>
</protein>
<gene>
    <name evidence="2" type="ORF">PhCBS80983_g02343</name>
</gene>
<sequence length="566" mass="62643">MSSTAGPLPSQNISAPMVSPPATQTQQQQQRRINSALNSRATTASTNNNSTAPPSSQPSTTTDASALPHPPAPGAAAAASTPQTGHTVAQIFQFQGFRVNGVVVPPRLNETQPVSLFWYADKHLTKAVEALQKVRDIDSDKFKRRNERVHRAQRLLLETLYLVYSDMDERHKASRAYRRQLPPEDQRELEGGFSENILFAAQALSCGFRIRGIEEYTQELYEPARQLHGAIEALRLAFCRRALGCPSPPYEDLFPVLRDFDRAWTAFEQKICFCYFSVTYSGRPGRSDDLDMFQVLMSETIIRAVRNSYITWAQVHAFDPLVMFAVPRLCIVAALHHMPDCIDVTDGEHGFRWFRSKASLLRRLQSELNLIGGAKIILLEKLLVDSDNHADEHADVDEGPAEMVVQESAQEEKEHHMMIPPAAEGKPVERAPSEIEPGESGETTELQPILYPGRSPSPLRRTFPLDQALVMAQSQKYDTLQLAQLSINGSGSAAATKEFPLAPVRATLHELYVDICRVADDLQSGPQAREFVSILHKVFTMHQEEADAGPAAATNRAPAAAGMVAT</sequence>
<dbReference type="InterPro" id="IPR051118">
    <property type="entry name" value="LST-2"/>
</dbReference>
<reference evidence="2 3" key="1">
    <citation type="journal article" date="2019" name="Sci. Rep.">
        <title>Comparative genomics of chytrid fungi reveal insights into the obligate biotrophic and pathogenic lifestyle of Synchytrium endobioticum.</title>
        <authorList>
            <person name="van de Vossenberg B.T.L.H."/>
            <person name="Warris S."/>
            <person name="Nguyen H.D.T."/>
            <person name="van Gent-Pelzer M.P.E."/>
            <person name="Joly D.L."/>
            <person name="van de Geest H.C."/>
            <person name="Bonants P.J.M."/>
            <person name="Smith D.S."/>
            <person name="Levesque C.A."/>
            <person name="van der Lee T.A.J."/>
        </authorList>
    </citation>
    <scope>NUCLEOTIDE SEQUENCE [LARGE SCALE GENOMIC DNA]</scope>
    <source>
        <strain evidence="2 3">CBS 809.83</strain>
    </source>
</reference>
<dbReference type="Proteomes" id="UP000318582">
    <property type="component" value="Unassembled WGS sequence"/>
</dbReference>
<dbReference type="PANTHER" id="PTHR46465:SF2">
    <property type="entry name" value="LATERAL SIGNALING TARGET PROTEIN 2 HOMOLOG"/>
    <property type="match status" value="1"/>
</dbReference>
<dbReference type="GO" id="GO:0031901">
    <property type="term" value="C:early endosome membrane"/>
    <property type="evidence" value="ECO:0007669"/>
    <property type="project" value="TreeGrafter"/>
</dbReference>
<name>A0A507E8K3_9FUNG</name>
<keyword evidence="3" id="KW-1185">Reference proteome</keyword>
<feature type="compositionally biased region" description="Polar residues" evidence="1">
    <location>
        <begin position="1"/>
        <end position="14"/>
    </location>
</feature>
<organism evidence="2 3">
    <name type="scientific">Powellomyces hirtus</name>
    <dbReference type="NCBI Taxonomy" id="109895"/>
    <lineage>
        <taxon>Eukaryota</taxon>
        <taxon>Fungi</taxon>
        <taxon>Fungi incertae sedis</taxon>
        <taxon>Chytridiomycota</taxon>
        <taxon>Chytridiomycota incertae sedis</taxon>
        <taxon>Chytridiomycetes</taxon>
        <taxon>Spizellomycetales</taxon>
        <taxon>Powellomycetaceae</taxon>
        <taxon>Powellomyces</taxon>
    </lineage>
</organism>
<dbReference type="AlphaFoldDB" id="A0A507E8K3"/>
<dbReference type="PANTHER" id="PTHR46465">
    <property type="entry name" value="LATERAL SIGNALING TARGET PROTEIN 2 HOMOLOG"/>
    <property type="match status" value="1"/>
</dbReference>
<feature type="compositionally biased region" description="Low complexity" evidence="1">
    <location>
        <begin position="548"/>
        <end position="566"/>
    </location>
</feature>
<feature type="compositionally biased region" description="Low complexity" evidence="1">
    <location>
        <begin position="23"/>
        <end position="67"/>
    </location>
</feature>
<feature type="region of interest" description="Disordered" evidence="1">
    <location>
        <begin position="424"/>
        <end position="450"/>
    </location>
</feature>
<feature type="region of interest" description="Disordered" evidence="1">
    <location>
        <begin position="1"/>
        <end position="82"/>
    </location>
</feature>
<evidence type="ECO:0000313" key="3">
    <source>
        <dbReference type="Proteomes" id="UP000318582"/>
    </source>
</evidence>
<feature type="region of interest" description="Disordered" evidence="1">
    <location>
        <begin position="546"/>
        <end position="566"/>
    </location>
</feature>
<evidence type="ECO:0000256" key="1">
    <source>
        <dbReference type="SAM" id="MobiDB-lite"/>
    </source>
</evidence>
<evidence type="ECO:0000313" key="2">
    <source>
        <dbReference type="EMBL" id="TPX59625.1"/>
    </source>
</evidence>
<comment type="caution">
    <text evidence="2">The sequence shown here is derived from an EMBL/GenBank/DDBJ whole genome shotgun (WGS) entry which is preliminary data.</text>
</comment>
<proteinExistence type="predicted"/>
<dbReference type="EMBL" id="QEAQ01000023">
    <property type="protein sequence ID" value="TPX59625.1"/>
    <property type="molecule type" value="Genomic_DNA"/>
</dbReference>
<accession>A0A507E8K3</accession>